<comment type="caution">
    <text evidence="2">The sequence shown here is derived from an EMBL/GenBank/DDBJ whole genome shotgun (WGS) entry which is preliminary data.</text>
</comment>
<protein>
    <submittedName>
        <fullName evidence="2">Uncharacterized protein</fullName>
    </submittedName>
</protein>
<dbReference type="EMBL" id="JAME01000017">
    <property type="protein sequence ID" value="ETX28642.1"/>
    <property type="molecule type" value="Genomic_DNA"/>
</dbReference>
<name>X7F6V8_9RHOB</name>
<keyword evidence="1" id="KW-0732">Signal</keyword>
<gene>
    <name evidence="2" type="ORF">RISW2_05980</name>
</gene>
<sequence length="160" mass="16972">MPALVALFLAPALPVPAQVVVEAGMASHCAEAAATELGVMMNDVLTLPVERSGGTYHVYGQYPDSGSDLTLFECQYDSGRSFLGISLQGHQGHHGDAVGGVPRAAQRACTDMMGRAVTIEQVSALRPGFHEIIMKESDGPRRVACTVADDGTLEDWVEMN</sequence>
<feature type="signal peptide" evidence="1">
    <location>
        <begin position="1"/>
        <end position="17"/>
    </location>
</feature>
<keyword evidence="3" id="KW-1185">Reference proteome</keyword>
<evidence type="ECO:0000256" key="1">
    <source>
        <dbReference type="SAM" id="SignalP"/>
    </source>
</evidence>
<dbReference type="AlphaFoldDB" id="X7F6V8"/>
<accession>X7F6V8</accession>
<organism evidence="2 3">
    <name type="scientific">Roseivivax isoporae LMG 25204</name>
    <dbReference type="NCBI Taxonomy" id="1449351"/>
    <lineage>
        <taxon>Bacteria</taxon>
        <taxon>Pseudomonadati</taxon>
        <taxon>Pseudomonadota</taxon>
        <taxon>Alphaproteobacteria</taxon>
        <taxon>Rhodobacterales</taxon>
        <taxon>Roseobacteraceae</taxon>
        <taxon>Roseivivax</taxon>
    </lineage>
</organism>
<feature type="chain" id="PRO_5004978586" evidence="1">
    <location>
        <begin position="18"/>
        <end position="160"/>
    </location>
</feature>
<dbReference type="Proteomes" id="UP000023430">
    <property type="component" value="Unassembled WGS sequence"/>
</dbReference>
<evidence type="ECO:0000313" key="2">
    <source>
        <dbReference type="EMBL" id="ETX28642.1"/>
    </source>
</evidence>
<evidence type="ECO:0000313" key="3">
    <source>
        <dbReference type="Proteomes" id="UP000023430"/>
    </source>
</evidence>
<proteinExistence type="predicted"/>
<reference evidence="2 3" key="1">
    <citation type="submission" date="2014-01" db="EMBL/GenBank/DDBJ databases">
        <title>Roseivivax isoporae LMG 25204 Genome Sequencing.</title>
        <authorList>
            <person name="Lai Q."/>
            <person name="Li G."/>
            <person name="Shao Z."/>
        </authorList>
    </citation>
    <scope>NUCLEOTIDE SEQUENCE [LARGE SCALE GENOMIC DNA]</scope>
    <source>
        <strain evidence="2 3">LMG 25204</strain>
    </source>
</reference>